<evidence type="ECO:0008006" key="6">
    <source>
        <dbReference type="Google" id="ProtNLM"/>
    </source>
</evidence>
<proteinExistence type="predicted"/>
<dbReference type="GO" id="GO:0003723">
    <property type="term" value="F:RNA binding"/>
    <property type="evidence" value="ECO:0007669"/>
    <property type="project" value="TreeGrafter"/>
</dbReference>
<dbReference type="Proteomes" id="UP000734854">
    <property type="component" value="Unassembled WGS sequence"/>
</dbReference>
<feature type="region of interest" description="Disordered" evidence="3">
    <location>
        <begin position="427"/>
        <end position="446"/>
    </location>
</feature>
<protein>
    <recommendedName>
        <fullName evidence="6">Topoisomerase II-associated protein PAT1</fullName>
    </recommendedName>
</protein>
<evidence type="ECO:0000313" key="5">
    <source>
        <dbReference type="Proteomes" id="UP000734854"/>
    </source>
</evidence>
<reference evidence="4 5" key="1">
    <citation type="submission" date="2020-08" db="EMBL/GenBank/DDBJ databases">
        <title>Plant Genome Project.</title>
        <authorList>
            <person name="Zhang R.-G."/>
        </authorList>
    </citation>
    <scope>NUCLEOTIDE SEQUENCE [LARGE SCALE GENOMIC DNA]</scope>
    <source>
        <tissue evidence="4">Rhizome</tissue>
    </source>
</reference>
<dbReference type="AlphaFoldDB" id="A0A8J5HVE9"/>
<keyword evidence="5" id="KW-1185">Reference proteome</keyword>
<accession>A0A8J5HVE9</accession>
<feature type="region of interest" description="Disordered" evidence="3">
    <location>
        <begin position="335"/>
        <end position="372"/>
    </location>
</feature>
<dbReference type="OrthoDB" id="74835at2759"/>
<evidence type="ECO:0000256" key="1">
    <source>
        <dbReference type="ARBA" id="ARBA00004201"/>
    </source>
</evidence>
<evidence type="ECO:0000313" key="4">
    <source>
        <dbReference type="EMBL" id="KAG6532427.1"/>
    </source>
</evidence>
<dbReference type="InterPro" id="IPR039900">
    <property type="entry name" value="Pat1-like"/>
</dbReference>
<dbReference type="PANTHER" id="PTHR21551">
    <property type="entry name" value="TOPOISOMERASE II-ASSOCIATED PROTEIN PAT1"/>
    <property type="match status" value="1"/>
</dbReference>
<organism evidence="4 5">
    <name type="scientific">Zingiber officinale</name>
    <name type="common">Ginger</name>
    <name type="synonym">Amomum zingiber</name>
    <dbReference type="NCBI Taxonomy" id="94328"/>
    <lineage>
        <taxon>Eukaryota</taxon>
        <taxon>Viridiplantae</taxon>
        <taxon>Streptophyta</taxon>
        <taxon>Embryophyta</taxon>
        <taxon>Tracheophyta</taxon>
        <taxon>Spermatophyta</taxon>
        <taxon>Magnoliopsida</taxon>
        <taxon>Liliopsida</taxon>
        <taxon>Zingiberales</taxon>
        <taxon>Zingiberaceae</taxon>
        <taxon>Zingiber</taxon>
    </lineage>
</organism>
<dbReference type="EMBL" id="JACMSC010000002">
    <property type="protein sequence ID" value="KAG6532427.1"/>
    <property type="molecule type" value="Genomic_DNA"/>
</dbReference>
<dbReference type="GO" id="GO:0000932">
    <property type="term" value="C:P-body"/>
    <property type="evidence" value="ECO:0007669"/>
    <property type="project" value="UniProtKB-SubCell"/>
</dbReference>
<comment type="subcellular location">
    <subcellularLocation>
        <location evidence="1">Cytoplasm</location>
        <location evidence="1">P-body</location>
    </subcellularLocation>
</comment>
<evidence type="ECO:0000256" key="2">
    <source>
        <dbReference type="ARBA" id="ARBA00022490"/>
    </source>
</evidence>
<dbReference type="PANTHER" id="PTHR21551:SF0">
    <property type="entry name" value="PROTEIN ASSOCIATED WITH TOPO II RELATED-1, ISOFORM A"/>
    <property type="match status" value="1"/>
</dbReference>
<evidence type="ECO:0000256" key="3">
    <source>
        <dbReference type="SAM" id="MobiDB-lite"/>
    </source>
</evidence>
<name>A0A8J5HVE9_ZINOF</name>
<gene>
    <name evidence="4" type="ORF">ZIOFF_006270</name>
</gene>
<keyword evidence="2" id="KW-0963">Cytoplasm</keyword>
<feature type="compositionally biased region" description="Polar residues" evidence="3">
    <location>
        <begin position="356"/>
        <end position="372"/>
    </location>
</feature>
<feature type="compositionally biased region" description="Polar residues" evidence="3">
    <location>
        <begin position="787"/>
        <end position="796"/>
    </location>
</feature>
<sequence>MEGLDAEGNLRIDGIGKYSAGGSDNILFDASQYSFFGKDDMEEVVLGGLEDDDYFGSLVGLEQSKFSSLGDKEIESLGSLSEIDDLATTFRKLNRVVNEPRSVGVIGDRGSFSRENSSNADWIQETDFPRWIDHQILDVEDVQENKRWSSQPLVTPSQFDELKPLYRTSSHPHQLQHLHSVESISVPKSSFTSYPPPGGQSLPLTRHSSLPSVGIADQISGPLPYSSSLNQLGGLHPGLHYHPSMQFKHPGVSSTSMPRNYLINHSDLFVRENHGLLPNLFPQHLLPQGGLISPQFLSQQQQQRLLQQSLANFSHLQSNLFNRYNHPHMMNNFESVSGMPHFRDNRSKSSHRGKHMSQQSETGSSKSDSGFQFRSKYMSGQEIESILKMQHAATHITDPYHDDYYHQACLAKKSSSLRLKHRFCPSAIKDPPSRSRSNNESHAYVQVDGLGRVPLSSVRRPRPLLEVDMPSASSDDQKSSIKPLEQEPMLAARITIEDCIGLLLDVDDIDRVLQANQPQDGGLQLKRRRQVLLDVIAGSLQLVDPFGAGKSDNSTAFAPKDDLVFLRVVSLAKGRKLISRYLHLLLPGSHPTRVVCMAIFRHLRILFGGLPTDPSAAETTINLSKTVSSCMHNMELSALGACLAAVVCSSEQPPLRPIGSSAGDGASIIIKCVLNRATELLMDPHAASNYSFSNRTLWQASFDAFFGLLTTYCLSKYDSIMQMLLVQAAGTTIIGPEANITISKEMPVELLRASLPHTNEHQRKIILEFAQRSMPITDAGTHGGQNRPENSESVPG</sequence>
<dbReference type="GO" id="GO:0033962">
    <property type="term" value="P:P-body assembly"/>
    <property type="evidence" value="ECO:0007669"/>
    <property type="project" value="TreeGrafter"/>
</dbReference>
<dbReference type="GO" id="GO:0000290">
    <property type="term" value="P:deadenylation-dependent decapping of nuclear-transcribed mRNA"/>
    <property type="evidence" value="ECO:0007669"/>
    <property type="project" value="InterPro"/>
</dbReference>
<feature type="region of interest" description="Disordered" evidence="3">
    <location>
        <begin position="777"/>
        <end position="796"/>
    </location>
</feature>
<comment type="caution">
    <text evidence="4">The sequence shown here is derived from an EMBL/GenBank/DDBJ whole genome shotgun (WGS) entry which is preliminary data.</text>
</comment>